<evidence type="ECO:0000256" key="4">
    <source>
        <dbReference type="ARBA" id="ARBA00023004"/>
    </source>
</evidence>
<dbReference type="OrthoDB" id="3945418at2759"/>
<dbReference type="Pfam" id="PF00067">
    <property type="entry name" value="p450"/>
    <property type="match status" value="1"/>
</dbReference>
<dbReference type="PRINTS" id="PR00385">
    <property type="entry name" value="P450"/>
</dbReference>
<dbReference type="SUPFAM" id="SSF48264">
    <property type="entry name" value="Cytochrome P450"/>
    <property type="match status" value="1"/>
</dbReference>
<keyword evidence="5 6" id="KW-0349">Heme</keyword>
<dbReference type="OMA" id="FHIRELH"/>
<dbReference type="InterPro" id="IPR017972">
    <property type="entry name" value="Cyt_P450_CS"/>
</dbReference>
<evidence type="ECO:0000256" key="1">
    <source>
        <dbReference type="ARBA" id="ARBA00001971"/>
    </source>
</evidence>
<organism evidence="8 9">
    <name type="scientific">Zymoseptoria tritici (strain CBS 115943 / IPO323)</name>
    <name type="common">Speckled leaf blotch fungus</name>
    <name type="synonym">Septoria tritici</name>
    <dbReference type="NCBI Taxonomy" id="336722"/>
    <lineage>
        <taxon>Eukaryota</taxon>
        <taxon>Fungi</taxon>
        <taxon>Dikarya</taxon>
        <taxon>Ascomycota</taxon>
        <taxon>Pezizomycotina</taxon>
        <taxon>Dothideomycetes</taxon>
        <taxon>Dothideomycetidae</taxon>
        <taxon>Mycosphaerellales</taxon>
        <taxon>Mycosphaerellaceae</taxon>
        <taxon>Zymoseptoria</taxon>
    </lineage>
</organism>
<comment type="similarity">
    <text evidence="2 6">Belongs to the cytochrome P450 family.</text>
</comment>
<keyword evidence="7" id="KW-0472">Membrane</keyword>
<accession>F9WXW5</accession>
<evidence type="ECO:0000313" key="8">
    <source>
        <dbReference type="EMBL" id="EGP91100.1"/>
    </source>
</evidence>
<evidence type="ECO:0000256" key="2">
    <source>
        <dbReference type="ARBA" id="ARBA00010617"/>
    </source>
</evidence>
<dbReference type="PRINTS" id="PR00465">
    <property type="entry name" value="EP450IV"/>
</dbReference>
<keyword evidence="6 8" id="KW-0503">Monooxygenase</keyword>
<dbReference type="InterPro" id="IPR036396">
    <property type="entry name" value="Cyt_P450_sf"/>
</dbReference>
<dbReference type="PANTHER" id="PTHR24305">
    <property type="entry name" value="CYTOCHROME P450"/>
    <property type="match status" value="1"/>
</dbReference>
<keyword evidence="4 5" id="KW-0408">Iron</keyword>
<gene>
    <name evidence="8" type="primary">CYP-65</name>
    <name evidence="8" type="ORF">MYCGRDRAFT_35181</name>
</gene>
<dbReference type="GO" id="GO:0016705">
    <property type="term" value="F:oxidoreductase activity, acting on paired donors, with incorporation or reduction of molecular oxygen"/>
    <property type="evidence" value="ECO:0007669"/>
    <property type="project" value="InterPro"/>
</dbReference>
<sequence>MTTQDLTSAAIALLVALVLYQIAIVIQRLYFHPLSAFPGPRLAAATYIPEIYYDIFEGEGGQLPFALQRWHKSYGPIIRINPQELHVQDSSWYETLYAPSRPVRKLPNWGHRMKAMESALGASDATTYRKRRTALNPFFTKRKIAEFAPSVQQVCDRIVSRLEREYRGTGRVLNITRAWECMASDIATLSVFGQDPRSVDSPGFCSPTNRATESLVEPIKWFTHLSIIPTLIDRLPEWIVTALMPPAELILRQLSKVSSRSSDISQVMELAVVEARAAHSDGKGNDHSLIGSLLQQDLPPEEATLPHFTQEAVIVVGAGGETVARTMTLATFHVLDNPAVQKRLVEELNTAIPDAAEMPDWNVLSALPYLSACIEESLRLTYGVCEKRSRAYDGGDLMYGEWRIPAGTFVGMSNYDVSHDEEIFPDSFSFIPERWLGDPRAPNGKALSRYNVSFGKGMRSCVGMQLAYLELYLGVATFFRSRLASKARLYETNKSDVEMARDCFVPRAAKKSKGVRVIFES</sequence>
<dbReference type="GO" id="GO:0005506">
    <property type="term" value="F:iron ion binding"/>
    <property type="evidence" value="ECO:0007669"/>
    <property type="project" value="InterPro"/>
</dbReference>
<evidence type="ECO:0000256" key="3">
    <source>
        <dbReference type="ARBA" id="ARBA00022723"/>
    </source>
</evidence>
<dbReference type="HOGENOM" id="CLU_001570_14_4_1"/>
<dbReference type="GO" id="GO:0020037">
    <property type="term" value="F:heme binding"/>
    <property type="evidence" value="ECO:0007669"/>
    <property type="project" value="InterPro"/>
</dbReference>
<dbReference type="STRING" id="336722.F9WXW5"/>
<keyword evidence="7" id="KW-1133">Transmembrane helix</keyword>
<evidence type="ECO:0000256" key="7">
    <source>
        <dbReference type="SAM" id="Phobius"/>
    </source>
</evidence>
<keyword evidence="3 5" id="KW-0479">Metal-binding</keyword>
<dbReference type="KEGG" id="ztr:MYCGRDRAFT_35181"/>
<dbReference type="GeneID" id="13394453"/>
<dbReference type="InterPro" id="IPR001128">
    <property type="entry name" value="Cyt_P450"/>
</dbReference>
<dbReference type="eggNOG" id="KOG0158">
    <property type="taxonomic scope" value="Eukaryota"/>
</dbReference>
<evidence type="ECO:0000256" key="6">
    <source>
        <dbReference type="RuleBase" id="RU000461"/>
    </source>
</evidence>
<protein>
    <submittedName>
        <fullName evidence="8">P450 monooxygenase</fullName>
    </submittedName>
</protein>
<name>F9WXW5_ZYMTI</name>
<dbReference type="CDD" id="cd11062">
    <property type="entry name" value="CYP58-like"/>
    <property type="match status" value="1"/>
</dbReference>
<keyword evidence="9" id="KW-1185">Reference proteome</keyword>
<proteinExistence type="inferred from homology"/>
<feature type="transmembrane region" description="Helical" evidence="7">
    <location>
        <begin position="6"/>
        <end position="26"/>
    </location>
</feature>
<dbReference type="EMBL" id="CM001196">
    <property type="protein sequence ID" value="EGP91100.1"/>
    <property type="molecule type" value="Genomic_DNA"/>
</dbReference>
<dbReference type="InterPro" id="IPR050121">
    <property type="entry name" value="Cytochrome_P450_monoxygenase"/>
</dbReference>
<dbReference type="AlphaFoldDB" id="F9WXW5"/>
<dbReference type="PANTHER" id="PTHR24305:SF231">
    <property type="entry name" value="P450, PUTATIVE (EUROFUNG)-RELATED"/>
    <property type="match status" value="1"/>
</dbReference>
<dbReference type="Proteomes" id="UP000008062">
    <property type="component" value="Chromosome 1"/>
</dbReference>
<dbReference type="RefSeq" id="XP_003856124.1">
    <property type="nucleotide sequence ID" value="XM_003856076.1"/>
</dbReference>
<dbReference type="GO" id="GO:0004497">
    <property type="term" value="F:monooxygenase activity"/>
    <property type="evidence" value="ECO:0007669"/>
    <property type="project" value="UniProtKB-KW"/>
</dbReference>
<dbReference type="Gene3D" id="1.10.630.10">
    <property type="entry name" value="Cytochrome P450"/>
    <property type="match status" value="1"/>
</dbReference>
<comment type="cofactor">
    <cofactor evidence="1 5">
        <name>heme</name>
        <dbReference type="ChEBI" id="CHEBI:30413"/>
    </cofactor>
</comment>
<evidence type="ECO:0000256" key="5">
    <source>
        <dbReference type="PIRSR" id="PIRSR602403-1"/>
    </source>
</evidence>
<keyword evidence="7" id="KW-0812">Transmembrane</keyword>
<reference evidence="8 9" key="1">
    <citation type="journal article" date="2011" name="PLoS Genet.">
        <title>Finished genome of the fungal wheat pathogen Mycosphaerella graminicola reveals dispensome structure, chromosome plasticity, and stealth pathogenesis.</title>
        <authorList>
            <person name="Goodwin S.B."/>
            <person name="Ben M'barek S."/>
            <person name="Dhillon B."/>
            <person name="Wittenberg A.H.J."/>
            <person name="Crane C.F."/>
            <person name="Hane J.K."/>
            <person name="Foster A.J."/>
            <person name="Van der Lee T.A.J."/>
            <person name="Grimwood J."/>
            <person name="Aerts A."/>
            <person name="Antoniw J."/>
            <person name="Bailey A."/>
            <person name="Bluhm B."/>
            <person name="Bowler J."/>
            <person name="Bristow J."/>
            <person name="van der Burgt A."/>
            <person name="Canto-Canche B."/>
            <person name="Churchill A.C.L."/>
            <person name="Conde-Ferraez L."/>
            <person name="Cools H.J."/>
            <person name="Coutinho P.M."/>
            <person name="Csukai M."/>
            <person name="Dehal P."/>
            <person name="De Wit P."/>
            <person name="Donzelli B."/>
            <person name="van de Geest H.C."/>
            <person name="van Ham R.C.H.J."/>
            <person name="Hammond-Kosack K.E."/>
            <person name="Henrissat B."/>
            <person name="Kilian A."/>
            <person name="Kobayashi A.K."/>
            <person name="Koopmann E."/>
            <person name="Kourmpetis Y."/>
            <person name="Kuzniar A."/>
            <person name="Lindquist E."/>
            <person name="Lombard V."/>
            <person name="Maliepaard C."/>
            <person name="Martins N."/>
            <person name="Mehrabi R."/>
            <person name="Nap J.P.H."/>
            <person name="Ponomarenko A."/>
            <person name="Rudd J.J."/>
            <person name="Salamov A."/>
            <person name="Schmutz J."/>
            <person name="Schouten H.J."/>
            <person name="Shapiro H."/>
            <person name="Stergiopoulos I."/>
            <person name="Torriani S.F.F."/>
            <person name="Tu H."/>
            <person name="de Vries R.P."/>
            <person name="Waalwijk C."/>
            <person name="Ware S.B."/>
            <person name="Wiebenga A."/>
            <person name="Zwiers L.-H."/>
            <person name="Oliver R.P."/>
            <person name="Grigoriev I.V."/>
            <person name="Kema G.H.J."/>
        </authorList>
    </citation>
    <scope>NUCLEOTIDE SEQUENCE [LARGE SCALE GENOMIC DNA]</scope>
    <source>
        <strain evidence="9">CBS 115943 / IPO323</strain>
    </source>
</reference>
<keyword evidence="6" id="KW-0560">Oxidoreductase</keyword>
<dbReference type="PROSITE" id="PS00086">
    <property type="entry name" value="CYTOCHROME_P450"/>
    <property type="match status" value="1"/>
</dbReference>
<dbReference type="InterPro" id="IPR002403">
    <property type="entry name" value="Cyt_P450_E_grp-IV"/>
</dbReference>
<feature type="binding site" description="axial binding residue" evidence="5">
    <location>
        <position position="461"/>
    </location>
    <ligand>
        <name>heme</name>
        <dbReference type="ChEBI" id="CHEBI:30413"/>
    </ligand>
    <ligandPart>
        <name>Fe</name>
        <dbReference type="ChEBI" id="CHEBI:18248"/>
    </ligandPart>
</feature>
<dbReference type="InParanoid" id="F9WXW5"/>
<evidence type="ECO:0000313" key="9">
    <source>
        <dbReference type="Proteomes" id="UP000008062"/>
    </source>
</evidence>